<dbReference type="InterPro" id="IPR002410">
    <property type="entry name" value="Peptidase_S33"/>
</dbReference>
<dbReference type="OrthoDB" id="190201at2759"/>
<dbReference type="InterPro" id="IPR000073">
    <property type="entry name" value="AB_hydrolase_1"/>
</dbReference>
<dbReference type="PRINTS" id="PR00793">
    <property type="entry name" value="PROAMNOPTASE"/>
</dbReference>
<evidence type="ECO:0000259" key="3">
    <source>
        <dbReference type="Pfam" id="PF00561"/>
    </source>
</evidence>
<dbReference type="KEGG" id="cput:CONPUDRAFT_58270"/>
<dbReference type="NCBIfam" id="TIGR01250">
    <property type="entry name" value="pro_imino_pep_2"/>
    <property type="match status" value="1"/>
</dbReference>
<keyword evidence="2" id="KW-0378">Hydrolase</keyword>
<dbReference type="PANTHER" id="PTHR43433:SF5">
    <property type="entry name" value="AB HYDROLASE-1 DOMAIN-CONTAINING PROTEIN"/>
    <property type="match status" value="1"/>
</dbReference>
<dbReference type="Proteomes" id="UP000053558">
    <property type="component" value="Unassembled WGS sequence"/>
</dbReference>
<proteinExistence type="inferred from homology"/>
<dbReference type="RefSeq" id="XP_007769744.1">
    <property type="nucleotide sequence ID" value="XM_007771554.1"/>
</dbReference>
<organism evidence="4 5">
    <name type="scientific">Coniophora puteana (strain RWD-64-598)</name>
    <name type="common">Brown rot fungus</name>
    <dbReference type="NCBI Taxonomy" id="741705"/>
    <lineage>
        <taxon>Eukaryota</taxon>
        <taxon>Fungi</taxon>
        <taxon>Dikarya</taxon>
        <taxon>Basidiomycota</taxon>
        <taxon>Agaricomycotina</taxon>
        <taxon>Agaricomycetes</taxon>
        <taxon>Agaricomycetidae</taxon>
        <taxon>Boletales</taxon>
        <taxon>Coniophorineae</taxon>
        <taxon>Coniophoraceae</taxon>
        <taxon>Coniophora</taxon>
    </lineage>
</organism>
<dbReference type="AlphaFoldDB" id="A0A5M3MJL2"/>
<evidence type="ECO:0000256" key="1">
    <source>
        <dbReference type="ARBA" id="ARBA00010088"/>
    </source>
</evidence>
<gene>
    <name evidence="4" type="ORF">CONPUDRAFT_58270</name>
</gene>
<comment type="caution">
    <text evidence="4">The sequence shown here is derived from an EMBL/GenBank/DDBJ whole genome shotgun (WGS) entry which is preliminary data.</text>
</comment>
<dbReference type="Gene3D" id="3.40.50.1820">
    <property type="entry name" value="alpha/beta hydrolase"/>
    <property type="match status" value="1"/>
</dbReference>
<dbReference type="InterPro" id="IPR029058">
    <property type="entry name" value="AB_hydrolase_fold"/>
</dbReference>
<protein>
    <submittedName>
        <fullName evidence="4">Proline-specific peptidase</fullName>
    </submittedName>
</protein>
<dbReference type="GeneID" id="19207937"/>
<dbReference type="SUPFAM" id="SSF53474">
    <property type="entry name" value="alpha/beta-Hydrolases"/>
    <property type="match status" value="1"/>
</dbReference>
<evidence type="ECO:0000313" key="4">
    <source>
        <dbReference type="EMBL" id="EIW79439.1"/>
    </source>
</evidence>
<dbReference type="PIRSF" id="PIRSF005539">
    <property type="entry name" value="Pept_S33_TRI_F1"/>
    <property type="match status" value="1"/>
</dbReference>
<dbReference type="Pfam" id="PF00561">
    <property type="entry name" value="Abhydrolase_1"/>
    <property type="match status" value="1"/>
</dbReference>
<dbReference type="GO" id="GO:0006508">
    <property type="term" value="P:proteolysis"/>
    <property type="evidence" value="ECO:0007669"/>
    <property type="project" value="InterPro"/>
</dbReference>
<evidence type="ECO:0000256" key="2">
    <source>
        <dbReference type="ARBA" id="ARBA00022801"/>
    </source>
</evidence>
<comment type="similarity">
    <text evidence="1">Belongs to the peptidase S33 family.</text>
</comment>
<evidence type="ECO:0000313" key="5">
    <source>
        <dbReference type="Proteomes" id="UP000053558"/>
    </source>
</evidence>
<accession>A0A5M3MJL2</accession>
<sequence length="300" mass="33886">MKETTGLVDFVLPQTGEACQTWYRIVGELTPDTTPLVILHGGPGMDHVYMLPHIELTRSYGIPVIFYDQIGIGKSTHLPTKPREFWTMDPFMDELDNLLKKLGVSGRFDLLGHSWGVMLAADYASLRQPSGLRKLILSSGLPSTALWEEAMHRHLSAWPPEFGEMVLRHEREGTTDAEEYKKAMDEFSAKHVCQVQPTPQQLTDSFAAMYEDLTVYNNMFGSEIEVLGTMKGWSCIDRLHSIKCETLITNGRDDGAQDSVVEPFFQKIAGAKWVRFLGSHIPFFEDTDSYFLVVGRFLTT</sequence>
<dbReference type="InterPro" id="IPR050471">
    <property type="entry name" value="AB_hydrolase"/>
</dbReference>
<feature type="domain" description="AB hydrolase-1" evidence="3">
    <location>
        <begin position="35"/>
        <end position="285"/>
    </location>
</feature>
<keyword evidence="5" id="KW-1185">Reference proteome</keyword>
<dbReference type="EMBL" id="JH711580">
    <property type="protein sequence ID" value="EIW79439.1"/>
    <property type="molecule type" value="Genomic_DNA"/>
</dbReference>
<dbReference type="PANTHER" id="PTHR43433">
    <property type="entry name" value="HYDROLASE, ALPHA/BETA FOLD FAMILY PROTEIN"/>
    <property type="match status" value="1"/>
</dbReference>
<name>A0A5M3MJL2_CONPW</name>
<dbReference type="OMA" id="IRETMFS"/>
<dbReference type="GO" id="GO:0008233">
    <property type="term" value="F:peptidase activity"/>
    <property type="evidence" value="ECO:0007669"/>
    <property type="project" value="InterPro"/>
</dbReference>
<reference evidence="5" key="1">
    <citation type="journal article" date="2012" name="Science">
        <title>The Paleozoic origin of enzymatic lignin decomposition reconstructed from 31 fungal genomes.</title>
        <authorList>
            <person name="Floudas D."/>
            <person name="Binder M."/>
            <person name="Riley R."/>
            <person name="Barry K."/>
            <person name="Blanchette R.A."/>
            <person name="Henrissat B."/>
            <person name="Martinez A.T."/>
            <person name="Otillar R."/>
            <person name="Spatafora J.W."/>
            <person name="Yadav J.S."/>
            <person name="Aerts A."/>
            <person name="Benoit I."/>
            <person name="Boyd A."/>
            <person name="Carlson A."/>
            <person name="Copeland A."/>
            <person name="Coutinho P.M."/>
            <person name="de Vries R.P."/>
            <person name="Ferreira P."/>
            <person name="Findley K."/>
            <person name="Foster B."/>
            <person name="Gaskell J."/>
            <person name="Glotzer D."/>
            <person name="Gorecki P."/>
            <person name="Heitman J."/>
            <person name="Hesse C."/>
            <person name="Hori C."/>
            <person name="Igarashi K."/>
            <person name="Jurgens J.A."/>
            <person name="Kallen N."/>
            <person name="Kersten P."/>
            <person name="Kohler A."/>
            <person name="Kuees U."/>
            <person name="Kumar T.K.A."/>
            <person name="Kuo A."/>
            <person name="LaButti K."/>
            <person name="Larrondo L.F."/>
            <person name="Lindquist E."/>
            <person name="Ling A."/>
            <person name="Lombard V."/>
            <person name="Lucas S."/>
            <person name="Lundell T."/>
            <person name="Martin R."/>
            <person name="McLaughlin D.J."/>
            <person name="Morgenstern I."/>
            <person name="Morin E."/>
            <person name="Murat C."/>
            <person name="Nagy L.G."/>
            <person name="Nolan M."/>
            <person name="Ohm R.A."/>
            <person name="Patyshakuliyeva A."/>
            <person name="Rokas A."/>
            <person name="Ruiz-Duenas F.J."/>
            <person name="Sabat G."/>
            <person name="Salamov A."/>
            <person name="Samejima M."/>
            <person name="Schmutz J."/>
            <person name="Slot J.C."/>
            <person name="St John F."/>
            <person name="Stenlid J."/>
            <person name="Sun H."/>
            <person name="Sun S."/>
            <person name="Syed K."/>
            <person name="Tsang A."/>
            <person name="Wiebenga A."/>
            <person name="Young D."/>
            <person name="Pisabarro A."/>
            <person name="Eastwood D.C."/>
            <person name="Martin F."/>
            <person name="Cullen D."/>
            <person name="Grigoriev I.V."/>
            <person name="Hibbett D.S."/>
        </authorList>
    </citation>
    <scope>NUCLEOTIDE SEQUENCE [LARGE SCALE GENOMIC DNA]</scope>
    <source>
        <strain evidence="5">RWD-64-598 SS2</strain>
    </source>
</reference>
<dbReference type="InterPro" id="IPR005945">
    <property type="entry name" value="Pro_imino_pep"/>
</dbReference>